<dbReference type="EMBL" id="HBUF01263970">
    <property type="protein sequence ID" value="CAG6683660.1"/>
    <property type="molecule type" value="Transcribed_RNA"/>
</dbReference>
<protein>
    <submittedName>
        <fullName evidence="1">Uncharacterized protein</fullName>
    </submittedName>
</protein>
<dbReference type="EMBL" id="HBUF01263971">
    <property type="protein sequence ID" value="CAG6683661.1"/>
    <property type="molecule type" value="Transcribed_RNA"/>
</dbReference>
<name>A0A8D8T7Y1_9HEMI</name>
<proteinExistence type="predicted"/>
<evidence type="ECO:0000313" key="1">
    <source>
        <dbReference type="EMBL" id="CAG6683661.1"/>
    </source>
</evidence>
<organism evidence="1">
    <name type="scientific">Cacopsylla melanoneura</name>
    <dbReference type="NCBI Taxonomy" id="428564"/>
    <lineage>
        <taxon>Eukaryota</taxon>
        <taxon>Metazoa</taxon>
        <taxon>Ecdysozoa</taxon>
        <taxon>Arthropoda</taxon>
        <taxon>Hexapoda</taxon>
        <taxon>Insecta</taxon>
        <taxon>Pterygota</taxon>
        <taxon>Neoptera</taxon>
        <taxon>Paraneoptera</taxon>
        <taxon>Hemiptera</taxon>
        <taxon>Sternorrhyncha</taxon>
        <taxon>Psylloidea</taxon>
        <taxon>Psyllidae</taxon>
        <taxon>Psyllinae</taxon>
        <taxon>Cacopsylla</taxon>
    </lineage>
</organism>
<reference evidence="1" key="1">
    <citation type="submission" date="2021-05" db="EMBL/GenBank/DDBJ databases">
        <authorList>
            <person name="Alioto T."/>
            <person name="Alioto T."/>
            <person name="Gomez Garrido J."/>
        </authorList>
    </citation>
    <scope>NUCLEOTIDE SEQUENCE</scope>
</reference>
<dbReference type="AlphaFoldDB" id="A0A8D8T7Y1"/>
<dbReference type="EMBL" id="HBUF01263972">
    <property type="protein sequence ID" value="CAG6683662.1"/>
    <property type="molecule type" value="Transcribed_RNA"/>
</dbReference>
<sequence>MSLVPQIFHIVDKSIVQTLSQIFYTIANILTNHIHVGDIRSVAYQRILPGIGEVGHVRHLAHHEAVVQVSKGSEQVFHVWRDCGLFEALTSRTPSIILGIGLICDVEGPFKCTNQKLRTVLRLVTFY</sequence>
<accession>A0A8D8T7Y1</accession>